<dbReference type="STRING" id="332999.SAMN04488511_108239"/>
<proteinExistence type="predicted"/>
<evidence type="ECO:0000313" key="4">
    <source>
        <dbReference type="EMBL" id="SFA49875.1"/>
    </source>
</evidence>
<dbReference type="PROSITE" id="PS50977">
    <property type="entry name" value="HTH_TETR_2"/>
    <property type="match status" value="1"/>
</dbReference>
<reference evidence="5" key="1">
    <citation type="submission" date="2016-10" db="EMBL/GenBank/DDBJ databases">
        <authorList>
            <person name="Varghese N."/>
            <person name="Submissions S."/>
        </authorList>
    </citation>
    <scope>NUCLEOTIDE SEQUENCE [LARGE SCALE GENOMIC DNA]</scope>
    <source>
        <strain evidence="5">DSM 18130</strain>
    </source>
</reference>
<dbReference type="Pfam" id="PF00440">
    <property type="entry name" value="TetR_N"/>
    <property type="match status" value="1"/>
</dbReference>
<dbReference type="AlphaFoldDB" id="A0A1I0TDL4"/>
<dbReference type="InterPro" id="IPR009057">
    <property type="entry name" value="Homeodomain-like_sf"/>
</dbReference>
<gene>
    <name evidence="4" type="ORF">SAMN04488511_108239</name>
</gene>
<evidence type="ECO:0000256" key="2">
    <source>
        <dbReference type="PROSITE-ProRule" id="PRU00335"/>
    </source>
</evidence>
<feature type="DNA-binding region" description="H-T-H motif" evidence="2">
    <location>
        <begin position="66"/>
        <end position="85"/>
    </location>
</feature>
<dbReference type="EMBL" id="FOJM01000008">
    <property type="protein sequence ID" value="SFA49875.1"/>
    <property type="molecule type" value="Genomic_DNA"/>
</dbReference>
<accession>A0A1I0TDL4</accession>
<evidence type="ECO:0000259" key="3">
    <source>
        <dbReference type="PROSITE" id="PS50977"/>
    </source>
</evidence>
<sequence>MTITRQCFTYNCIREDFIQNTYMQILLKFKINESLFLRDPESSEVGKLIVEKGIDLIRDVGFERFTFKKLAEKINSTEATIYRYFASKYRLLIYILNWYWCYLEFVSKMSLQELGDSTQKLKLILEIITHNFDSDSQIVDYDLEKLHGIVISESSKAYLVKEVDEINQELVFSPLKSFCQFVGQVILQVNPKFAYPNALASTLLETAHDQHFFSEHLPKLADNKSKITHKKYVLNYLNFLAFSAINSYQ</sequence>
<feature type="domain" description="HTH tetR-type" evidence="3">
    <location>
        <begin position="43"/>
        <end position="103"/>
    </location>
</feature>
<organism evidence="4 5">
    <name type="scientific">Pedobacter suwonensis</name>
    <dbReference type="NCBI Taxonomy" id="332999"/>
    <lineage>
        <taxon>Bacteria</taxon>
        <taxon>Pseudomonadati</taxon>
        <taxon>Bacteroidota</taxon>
        <taxon>Sphingobacteriia</taxon>
        <taxon>Sphingobacteriales</taxon>
        <taxon>Sphingobacteriaceae</taxon>
        <taxon>Pedobacter</taxon>
    </lineage>
</organism>
<keyword evidence="5" id="KW-1185">Reference proteome</keyword>
<keyword evidence="1 2" id="KW-0238">DNA-binding</keyword>
<evidence type="ECO:0000256" key="1">
    <source>
        <dbReference type="ARBA" id="ARBA00023125"/>
    </source>
</evidence>
<dbReference type="Proteomes" id="UP000198836">
    <property type="component" value="Unassembled WGS sequence"/>
</dbReference>
<evidence type="ECO:0000313" key="5">
    <source>
        <dbReference type="Proteomes" id="UP000198836"/>
    </source>
</evidence>
<protein>
    <submittedName>
        <fullName evidence="4">Transcriptional regulator, TetR family</fullName>
    </submittedName>
</protein>
<dbReference type="SUPFAM" id="SSF46689">
    <property type="entry name" value="Homeodomain-like"/>
    <property type="match status" value="1"/>
</dbReference>
<name>A0A1I0TDL4_9SPHI</name>
<dbReference type="GO" id="GO:0003677">
    <property type="term" value="F:DNA binding"/>
    <property type="evidence" value="ECO:0007669"/>
    <property type="project" value="UniProtKB-UniRule"/>
</dbReference>
<dbReference type="InterPro" id="IPR001647">
    <property type="entry name" value="HTH_TetR"/>
</dbReference>
<dbReference type="Gene3D" id="1.10.357.10">
    <property type="entry name" value="Tetracycline Repressor, domain 2"/>
    <property type="match status" value="1"/>
</dbReference>